<proteinExistence type="predicted"/>
<gene>
    <name evidence="1" type="ORF">COW36_04585</name>
</gene>
<organism evidence="1 2">
    <name type="scientific">bacterium (Candidatus Blackallbacteria) CG17_big_fil_post_rev_8_21_14_2_50_48_46</name>
    <dbReference type="NCBI Taxonomy" id="2014261"/>
    <lineage>
        <taxon>Bacteria</taxon>
        <taxon>Candidatus Blackallbacteria</taxon>
    </lineage>
</organism>
<accession>A0A2M7G9M7</accession>
<sequence>MPFGTVEQPYLKVASALRMQILKEDVFPEIEYNFKQDPKLNSVLMLLGQFWNDEANDAVQARLLYSELETPDLNAYFQSSELDQPDKVNRSQWDPEQAFFELDYVSAWDPNYRGIIAFACFCKSQGSQSQAERDLFTSYALFRKTEQAVLMEVIGRKYQPWLEGIRPEWDADAKVEEKSLKTWHSLFRQSLKFPVSVNYEPRYKTSQKGLSWLELANLSECLKAGKLIAKTDQGKLALKDLRWKDPRDPALFYEYLSWQSKQILLLKPISEFSHGIFELIE</sequence>
<dbReference type="AlphaFoldDB" id="A0A2M7G9M7"/>
<reference evidence="1 2" key="1">
    <citation type="submission" date="2017-09" db="EMBL/GenBank/DDBJ databases">
        <title>Depth-based differentiation of microbial function through sediment-hosted aquifers and enrichment of novel symbionts in the deep terrestrial subsurface.</title>
        <authorList>
            <person name="Probst A.J."/>
            <person name="Ladd B."/>
            <person name="Jarett J.K."/>
            <person name="Geller-Mcgrath D.E."/>
            <person name="Sieber C.M."/>
            <person name="Emerson J.B."/>
            <person name="Anantharaman K."/>
            <person name="Thomas B.C."/>
            <person name="Malmstrom R."/>
            <person name="Stieglmeier M."/>
            <person name="Klingl A."/>
            <person name="Woyke T."/>
            <person name="Ryan C.M."/>
            <person name="Banfield J.F."/>
        </authorList>
    </citation>
    <scope>NUCLEOTIDE SEQUENCE [LARGE SCALE GENOMIC DNA]</scope>
    <source>
        <strain evidence="1">CG17_big_fil_post_rev_8_21_14_2_50_48_46</strain>
    </source>
</reference>
<name>A0A2M7G9M7_9BACT</name>
<protein>
    <submittedName>
        <fullName evidence="1">Uncharacterized protein</fullName>
    </submittedName>
</protein>
<evidence type="ECO:0000313" key="2">
    <source>
        <dbReference type="Proteomes" id="UP000231019"/>
    </source>
</evidence>
<comment type="caution">
    <text evidence="1">The sequence shown here is derived from an EMBL/GenBank/DDBJ whole genome shotgun (WGS) entry which is preliminary data.</text>
</comment>
<dbReference type="Proteomes" id="UP000231019">
    <property type="component" value="Unassembled WGS sequence"/>
</dbReference>
<dbReference type="EMBL" id="PFFQ01000012">
    <property type="protein sequence ID" value="PIW18574.1"/>
    <property type="molecule type" value="Genomic_DNA"/>
</dbReference>
<evidence type="ECO:0000313" key="1">
    <source>
        <dbReference type="EMBL" id="PIW18574.1"/>
    </source>
</evidence>